<evidence type="ECO:0000313" key="6">
    <source>
        <dbReference type="Proteomes" id="UP000093432"/>
    </source>
</evidence>
<dbReference type="GO" id="GO:0006508">
    <property type="term" value="P:proteolysis"/>
    <property type="evidence" value="ECO:0007669"/>
    <property type="project" value="UniProtKB-KW"/>
</dbReference>
<reference evidence="6" key="1">
    <citation type="submission" date="2016-07" db="EMBL/GenBank/DDBJ databases">
        <authorList>
            <person name="Florea S."/>
            <person name="Webb J.S."/>
            <person name="Jaromczyk J."/>
            <person name="Schardl C.L."/>
        </authorList>
    </citation>
    <scope>NUCLEOTIDE SEQUENCE [LARGE SCALE GENOMIC DNA]</scope>
    <source>
        <strain evidence="6">CC-VM-7</strain>
    </source>
</reference>
<dbReference type="NCBIfam" id="TIGR04183">
    <property type="entry name" value="Por_Secre_tail"/>
    <property type="match status" value="1"/>
</dbReference>
<keyword evidence="3" id="KW-0378">Hydrolase</keyword>
<dbReference type="AlphaFoldDB" id="A0A1B8ZNF4"/>
<dbReference type="Pfam" id="PF18962">
    <property type="entry name" value="Por_Secre_tail"/>
    <property type="match status" value="1"/>
</dbReference>
<dbReference type="SUPFAM" id="SSF55486">
    <property type="entry name" value="Metalloproteases ('zincins'), catalytic domain"/>
    <property type="match status" value="1"/>
</dbReference>
<dbReference type="Pfam" id="PF13583">
    <property type="entry name" value="Reprolysin_4"/>
    <property type="match status" value="1"/>
</dbReference>
<dbReference type="Gene3D" id="2.60.120.260">
    <property type="entry name" value="Galactose-binding domain-like"/>
    <property type="match status" value="1"/>
</dbReference>
<dbReference type="SUPFAM" id="SSF49785">
    <property type="entry name" value="Galactose-binding domain-like"/>
    <property type="match status" value="1"/>
</dbReference>
<dbReference type="Proteomes" id="UP000093432">
    <property type="component" value="Unassembled WGS sequence"/>
</dbReference>
<sequence>MKHYFLILSLLVPFLGFSQWSRTELRSQKVKQSQEKLEFAGLYSLNADQLRQNLKDAPARFSNGKGIIISLPTANGGLEKFRVWEFSNMAPELQAKFPEIRSYVGTALEDPTVYLRFSLSPVGFSSMITRSGISEFIEPYTEDRTVYAVFDSNARRGQDKEPFECSVIDEAEKNTAGKNGAADKKLAGFNIFRLALSCTGEYAQYHLTAAGTPATATDIEKKAVVLAAMNASVTRLNGVFEKDLSFHFNLIADNDILIFLDAASDPYTNGGPNEAHAQISARIAAENYDMGHLIDKKGGNGSAGVGVICNNNSKGAGWTAHNFPEGDKFDIDYVAHEMGHQLGAGHTYTYRSSQADQKVEPGSGSTIMAYTGITTLSDVQFNSNDYYHTNSITQIRNKLNSLTCGVNTPFADAAPNINAGLDYTIPKSTPFVLKATTTDVANAAYTYVWEQTDQAAAAQIGAGDISAAYPAKPTGPTFRSFAPVNSLVRYFPDFNKVLAGVLSTRWEAASSIARGLNFAVTVRNNNPLQPQVSKDAMMVTVDAVSGPFQVTAPVFGQSLNSGGTVNVTWDVAGTNAAPVNTANVNIKLSKDGGQTFTTIVANTPNDGNEQITIPAGSTSANAYILIEAADNIYYAVSPSFVIDYNVTGENCNTYTYNGAAVPITDGPGGGGISAPRITIPLMVNNTGTITKIKVTPSITHPNVSQLAVGIESPVGSSALFWNRSCANSSGITASFSDSAGAATCASPIQGDARSYESLGIFKGHSAQGEWKLFATDNNAGSAGTVTAWSLEVCTRETQVLGTKETVSPIADDVKVYPNPSDGNFFIKSRNLKGDIKVSMLDASGRLVYSSAYKVEGNDTKALSVNVPKGVYVISINSSKGIYNTKLVIK</sequence>
<gene>
    <name evidence="5" type="ORF">BBI00_01730</name>
</gene>
<dbReference type="EMBL" id="MAYG01000001">
    <property type="protein sequence ID" value="OCA73136.1"/>
    <property type="molecule type" value="Genomic_DNA"/>
</dbReference>
<protein>
    <recommendedName>
        <fullName evidence="4">P/Homo B domain-containing protein</fullName>
    </recommendedName>
</protein>
<keyword evidence="1" id="KW-0645">Protease</keyword>
<evidence type="ECO:0000256" key="2">
    <source>
        <dbReference type="ARBA" id="ARBA00022729"/>
    </source>
</evidence>
<dbReference type="OrthoDB" id="9792152at2"/>
<evidence type="ECO:0000313" key="5">
    <source>
        <dbReference type="EMBL" id="OCA73136.1"/>
    </source>
</evidence>
<dbReference type="RefSeq" id="WP_065397148.1">
    <property type="nucleotide sequence ID" value="NZ_MAYG01000001.1"/>
</dbReference>
<dbReference type="InterPro" id="IPR002884">
    <property type="entry name" value="P_dom"/>
</dbReference>
<dbReference type="GO" id="GO:0008237">
    <property type="term" value="F:metallopeptidase activity"/>
    <property type="evidence" value="ECO:0007669"/>
    <property type="project" value="InterPro"/>
</dbReference>
<feature type="domain" description="P/Homo B" evidence="4">
    <location>
        <begin position="645"/>
        <end position="805"/>
    </location>
</feature>
<keyword evidence="2" id="KW-0732">Signal</keyword>
<dbReference type="InterPro" id="IPR008979">
    <property type="entry name" value="Galactose-bd-like_sf"/>
</dbReference>
<evidence type="ECO:0000259" key="4">
    <source>
        <dbReference type="PROSITE" id="PS51829"/>
    </source>
</evidence>
<comment type="caution">
    <text evidence="5">The sequence shown here is derived from an EMBL/GenBank/DDBJ whole genome shotgun (WGS) entry which is preliminary data.</text>
</comment>
<dbReference type="PROSITE" id="PS51829">
    <property type="entry name" value="P_HOMO_B"/>
    <property type="match status" value="1"/>
</dbReference>
<proteinExistence type="predicted"/>
<dbReference type="InterPro" id="IPR026444">
    <property type="entry name" value="Secre_tail"/>
</dbReference>
<name>A0A1B8ZNF4_9FLAO</name>
<dbReference type="InterPro" id="IPR024079">
    <property type="entry name" value="MetalloPept_cat_dom_sf"/>
</dbReference>
<dbReference type="STRING" id="651561.BBI00_01730"/>
<dbReference type="Pfam" id="PF01483">
    <property type="entry name" value="P_proprotein"/>
    <property type="match status" value="1"/>
</dbReference>
<organism evidence="5 6">
    <name type="scientific">Chryseobacterium arthrosphaerae</name>
    <dbReference type="NCBI Taxonomy" id="651561"/>
    <lineage>
        <taxon>Bacteria</taxon>
        <taxon>Pseudomonadati</taxon>
        <taxon>Bacteroidota</taxon>
        <taxon>Flavobacteriia</taxon>
        <taxon>Flavobacteriales</taxon>
        <taxon>Weeksellaceae</taxon>
        <taxon>Chryseobacterium group</taxon>
        <taxon>Chryseobacterium</taxon>
    </lineage>
</organism>
<evidence type="ECO:0000256" key="1">
    <source>
        <dbReference type="ARBA" id="ARBA00022670"/>
    </source>
</evidence>
<dbReference type="GO" id="GO:0004252">
    <property type="term" value="F:serine-type endopeptidase activity"/>
    <property type="evidence" value="ECO:0007669"/>
    <property type="project" value="InterPro"/>
</dbReference>
<dbReference type="Gene3D" id="3.40.390.10">
    <property type="entry name" value="Collagenase (Catalytic Domain)"/>
    <property type="match status" value="1"/>
</dbReference>
<evidence type="ECO:0000256" key="3">
    <source>
        <dbReference type="ARBA" id="ARBA00022801"/>
    </source>
</evidence>
<accession>A0A1B8ZNF4</accession>